<dbReference type="Pfam" id="PF21787">
    <property type="entry name" value="TNP-like_RNaseH_N"/>
    <property type="match status" value="1"/>
</dbReference>
<reference evidence="5 6" key="1">
    <citation type="journal article" date="2021" name="Elife">
        <title>Chloroplast acquisition without the gene transfer in kleptoplastic sea slugs, Plakobranchus ocellatus.</title>
        <authorList>
            <person name="Maeda T."/>
            <person name="Takahashi S."/>
            <person name="Yoshida T."/>
            <person name="Shimamura S."/>
            <person name="Takaki Y."/>
            <person name="Nagai Y."/>
            <person name="Toyoda A."/>
            <person name="Suzuki Y."/>
            <person name="Arimoto A."/>
            <person name="Ishii H."/>
            <person name="Satoh N."/>
            <person name="Nishiyama T."/>
            <person name="Hasebe M."/>
            <person name="Maruyama T."/>
            <person name="Minagawa J."/>
            <person name="Obokata J."/>
            <person name="Shigenobu S."/>
        </authorList>
    </citation>
    <scope>NUCLEOTIDE SEQUENCE [LARGE SCALE GENOMIC DNA]</scope>
</reference>
<evidence type="ECO:0000259" key="2">
    <source>
        <dbReference type="Pfam" id="PF21787"/>
    </source>
</evidence>
<dbReference type="Pfam" id="PF21789">
    <property type="entry name" value="TNP-like_RNaseH_C"/>
    <property type="match status" value="1"/>
</dbReference>
<organism evidence="5 6">
    <name type="scientific">Elysia marginata</name>
    <dbReference type="NCBI Taxonomy" id="1093978"/>
    <lineage>
        <taxon>Eukaryota</taxon>
        <taxon>Metazoa</taxon>
        <taxon>Spiralia</taxon>
        <taxon>Lophotrochozoa</taxon>
        <taxon>Mollusca</taxon>
        <taxon>Gastropoda</taxon>
        <taxon>Heterobranchia</taxon>
        <taxon>Euthyneura</taxon>
        <taxon>Panpulmonata</taxon>
        <taxon>Sacoglossa</taxon>
        <taxon>Placobranchoidea</taxon>
        <taxon>Plakobranchidae</taxon>
        <taxon>Elysia</taxon>
    </lineage>
</organism>
<dbReference type="EMBL" id="BMAT01007133">
    <property type="protein sequence ID" value="GFR58231.1"/>
    <property type="molecule type" value="Genomic_DNA"/>
</dbReference>
<gene>
    <name evidence="5" type="ORF">ElyMa_003476400</name>
</gene>
<evidence type="ECO:0000259" key="4">
    <source>
        <dbReference type="Pfam" id="PF21789"/>
    </source>
</evidence>
<feature type="domain" description="Transposable element P transposase-like RNase H C-terminal" evidence="4">
    <location>
        <begin position="505"/>
        <end position="537"/>
    </location>
</feature>
<dbReference type="InterPro" id="IPR048367">
    <property type="entry name" value="TNP-like_RNaseH_C"/>
</dbReference>
<name>A0AAV4EC22_9GAST</name>
<sequence>MKKRTPRFRDQLMYGIAHDHSYYWTPKKETCLKKKVYALQQKLKNTRARLRNRSGQNKRLKDIITDLKNQHLIDTQAETLLQDSFSGMSLDLFRHVRRNAKHNEPCYLPKVRNFALSLHFLSPRAYDFIRPVLHLPHPRCLRRWKASVYCSPGYLENMLKVAAARARATESYHCSLIVDEMSLRKDISWVPSQNRYCGFTDFGQGPVGNSIASNVLLFMLVSLKGRWKAPVAYFLTDHISSTQLATCVREAICKAADNGLIVKTFVADGLRANVKAAIELGCNLDVYNLCTHFQHPHPRHRDEAVYFICDPPHMLKLFRNFLAERGIMKRATEHGVQTISWQYIKALHELQKTDSLYLAKKLTNKHINFNNVKMKVNIAAQTLSSSVATAIDHLRDDLKLPQFQGSEETCAFIRHIDRLFNLLNCKNPFAKGFKAALSERNQGNWKPFLQNIQLYLLSLQEPSGLPLHQGRRNQCVLGFMITARSTLKLAEDLLGKESYRYLLTYKFSQDHIEMFFGKIRQRSGWNNNPTSEQFRSALKSLMMSSTITPSRHGNAVPLDDTVELTLQPSSGLETAGNPLQTYDSELLTASSIFDSSLLDDTDWRQSCLYYTAGFVARRTVKRLCRCSFRQRVRITTKSIFTAQEFWRPKNSF</sequence>
<evidence type="ECO:0000259" key="1">
    <source>
        <dbReference type="Pfam" id="PF12017"/>
    </source>
</evidence>
<feature type="domain" description="THAP9-like helix-turn-helix" evidence="1">
    <location>
        <begin position="67"/>
        <end position="144"/>
    </location>
</feature>
<comment type="caution">
    <text evidence="5">The sequence shown here is derived from an EMBL/GenBank/DDBJ whole genome shotgun (WGS) entry which is preliminary data.</text>
</comment>
<dbReference type="Pfam" id="PF21788">
    <property type="entry name" value="TNP-like_GBD"/>
    <property type="match status" value="1"/>
</dbReference>
<dbReference type="InterPro" id="IPR021896">
    <property type="entry name" value="THAP9-like_HTH"/>
</dbReference>
<dbReference type="InterPro" id="IPR048366">
    <property type="entry name" value="TNP-like_GBD"/>
</dbReference>
<dbReference type="PANTHER" id="PTHR47577:SF2">
    <property type="entry name" value="THAP DOMAIN CONTAINING 9"/>
    <property type="match status" value="1"/>
</dbReference>
<evidence type="ECO:0000313" key="6">
    <source>
        <dbReference type="Proteomes" id="UP000762676"/>
    </source>
</evidence>
<dbReference type="Pfam" id="PF12017">
    <property type="entry name" value="Tnp_P_element"/>
    <property type="match status" value="1"/>
</dbReference>
<proteinExistence type="predicted"/>
<dbReference type="PANTHER" id="PTHR47577">
    <property type="entry name" value="THAP DOMAIN-CONTAINING PROTEIN 6"/>
    <property type="match status" value="1"/>
</dbReference>
<accession>A0AAV4EC22</accession>
<evidence type="ECO:0000259" key="3">
    <source>
        <dbReference type="Pfam" id="PF21788"/>
    </source>
</evidence>
<dbReference type="AlphaFoldDB" id="A0AAV4EC22"/>
<feature type="domain" description="Transposable element P transposase-like RNase H" evidence="2">
    <location>
        <begin position="150"/>
        <end position="281"/>
    </location>
</feature>
<dbReference type="InterPro" id="IPR048365">
    <property type="entry name" value="TNP-like_RNaseH_N"/>
</dbReference>
<feature type="domain" description="Transposable element P transposase-like GTP-binding insertion" evidence="3">
    <location>
        <begin position="313"/>
        <end position="435"/>
    </location>
</feature>
<protein>
    <submittedName>
        <fullName evidence="5">THAP domain-containing protein 9</fullName>
    </submittedName>
</protein>
<dbReference type="Proteomes" id="UP000762676">
    <property type="component" value="Unassembled WGS sequence"/>
</dbReference>
<keyword evidence="6" id="KW-1185">Reference proteome</keyword>
<evidence type="ECO:0000313" key="5">
    <source>
        <dbReference type="EMBL" id="GFR58231.1"/>
    </source>
</evidence>